<feature type="chain" id="PRO_5039048538" evidence="2">
    <location>
        <begin position="21"/>
        <end position="228"/>
    </location>
</feature>
<feature type="region of interest" description="Disordered" evidence="1">
    <location>
        <begin position="19"/>
        <end position="64"/>
    </location>
</feature>
<feature type="compositionally biased region" description="Low complexity" evidence="1">
    <location>
        <begin position="33"/>
        <end position="51"/>
    </location>
</feature>
<dbReference type="PROSITE" id="PS51257">
    <property type="entry name" value="PROKAR_LIPOPROTEIN"/>
    <property type="match status" value="1"/>
</dbReference>
<evidence type="ECO:0000313" key="4">
    <source>
        <dbReference type="Proteomes" id="UP000546162"/>
    </source>
</evidence>
<dbReference type="AlphaFoldDB" id="A0A7W7GRL2"/>
<keyword evidence="2" id="KW-0732">Signal</keyword>
<feature type="signal peptide" evidence="2">
    <location>
        <begin position="1"/>
        <end position="20"/>
    </location>
</feature>
<protein>
    <submittedName>
        <fullName evidence="3">Uncharacterized protein</fullName>
    </submittedName>
</protein>
<evidence type="ECO:0000256" key="1">
    <source>
        <dbReference type="SAM" id="MobiDB-lite"/>
    </source>
</evidence>
<name>A0A7W7GRL2_9ACTN</name>
<sequence>MSAVARIGLLALTLSLAACSSGSPDPSAQKTTSSAPVSSAPVSSAPVSSPAEKTSSAPVKSSAPAGIAPVGPGAAIKPDRQLVFATVPSGGRRMLTVGADGVVKLTDHRDDRALFVLTPIKPGSSRYLMQTAKLTEGGEPWCLAVHSPGGSKSLELKIAACDASKPDQIFTYAKAPDGKGRMIEVNGLYVYAEGDDDKVIVQESGEGDAITPFTVRDEGKSTLPHLGD</sequence>
<dbReference type="RefSeq" id="WP_185037497.1">
    <property type="nucleotide sequence ID" value="NZ_BAABFG010000005.1"/>
</dbReference>
<comment type="caution">
    <text evidence="3">The sequence shown here is derived from an EMBL/GenBank/DDBJ whole genome shotgun (WGS) entry which is preliminary data.</text>
</comment>
<feature type="compositionally biased region" description="Polar residues" evidence="1">
    <location>
        <begin position="22"/>
        <end position="32"/>
    </location>
</feature>
<proteinExistence type="predicted"/>
<evidence type="ECO:0000313" key="3">
    <source>
        <dbReference type="EMBL" id="MBB4737030.1"/>
    </source>
</evidence>
<keyword evidence="4" id="KW-1185">Reference proteome</keyword>
<organism evidence="3 4">
    <name type="scientific">Actinoplanes octamycinicus</name>
    <dbReference type="NCBI Taxonomy" id="135948"/>
    <lineage>
        <taxon>Bacteria</taxon>
        <taxon>Bacillati</taxon>
        <taxon>Actinomycetota</taxon>
        <taxon>Actinomycetes</taxon>
        <taxon>Micromonosporales</taxon>
        <taxon>Micromonosporaceae</taxon>
        <taxon>Actinoplanes</taxon>
    </lineage>
</organism>
<accession>A0A7W7GRL2</accession>
<dbReference type="EMBL" id="JACHNB010000001">
    <property type="protein sequence ID" value="MBB4737030.1"/>
    <property type="molecule type" value="Genomic_DNA"/>
</dbReference>
<reference evidence="3 4" key="1">
    <citation type="submission" date="2020-08" db="EMBL/GenBank/DDBJ databases">
        <title>Sequencing the genomes of 1000 actinobacteria strains.</title>
        <authorList>
            <person name="Klenk H.-P."/>
        </authorList>
    </citation>
    <scope>NUCLEOTIDE SEQUENCE [LARGE SCALE GENOMIC DNA]</scope>
    <source>
        <strain evidence="3 4">DSM 45809</strain>
    </source>
</reference>
<dbReference type="Proteomes" id="UP000546162">
    <property type="component" value="Unassembled WGS sequence"/>
</dbReference>
<gene>
    <name evidence="3" type="ORF">BJY16_000489</name>
</gene>
<evidence type="ECO:0000256" key="2">
    <source>
        <dbReference type="SAM" id="SignalP"/>
    </source>
</evidence>